<dbReference type="AlphaFoldDB" id="A0ABD5SX78"/>
<keyword evidence="2" id="KW-1185">Reference proteome</keyword>
<name>A0ABD5SX78_9EURY</name>
<organism evidence="1 2">
    <name type="scientific">Natrinema soli</name>
    <dbReference type="NCBI Taxonomy" id="1930624"/>
    <lineage>
        <taxon>Archaea</taxon>
        <taxon>Methanobacteriati</taxon>
        <taxon>Methanobacteriota</taxon>
        <taxon>Stenosarchaea group</taxon>
        <taxon>Halobacteria</taxon>
        <taxon>Halobacteriales</taxon>
        <taxon>Natrialbaceae</taxon>
        <taxon>Natrinema</taxon>
    </lineage>
</organism>
<evidence type="ECO:0000313" key="2">
    <source>
        <dbReference type="Proteomes" id="UP001596383"/>
    </source>
</evidence>
<sequence>MNRSAGSDDRDTNVEIDLERVNEAIDQRSNAVVGLVRDTEVRIGHTGRSRPAAVIALRERHSGPPPSG</sequence>
<dbReference type="Proteomes" id="UP001596383">
    <property type="component" value="Unassembled WGS sequence"/>
</dbReference>
<protein>
    <submittedName>
        <fullName evidence="1">Uncharacterized protein</fullName>
    </submittedName>
</protein>
<dbReference type="EMBL" id="JBHSWV010000765">
    <property type="protein sequence ID" value="MFC6769492.1"/>
    <property type="molecule type" value="Genomic_DNA"/>
</dbReference>
<accession>A0ABD5SX78</accession>
<gene>
    <name evidence="1" type="ORF">ACFQE6_32005</name>
</gene>
<dbReference type="RefSeq" id="WP_273742135.1">
    <property type="nucleotide sequence ID" value="NZ_JAQIVI010000765.1"/>
</dbReference>
<evidence type="ECO:0000313" key="1">
    <source>
        <dbReference type="EMBL" id="MFC6769492.1"/>
    </source>
</evidence>
<comment type="caution">
    <text evidence="1">The sequence shown here is derived from an EMBL/GenBank/DDBJ whole genome shotgun (WGS) entry which is preliminary data.</text>
</comment>
<proteinExistence type="predicted"/>
<reference evidence="1 2" key="1">
    <citation type="journal article" date="2019" name="Int. J. Syst. Evol. Microbiol.">
        <title>The Global Catalogue of Microorganisms (GCM) 10K type strain sequencing project: providing services to taxonomists for standard genome sequencing and annotation.</title>
        <authorList>
            <consortium name="The Broad Institute Genomics Platform"/>
            <consortium name="The Broad Institute Genome Sequencing Center for Infectious Disease"/>
            <person name="Wu L."/>
            <person name="Ma J."/>
        </authorList>
    </citation>
    <scope>NUCLEOTIDE SEQUENCE [LARGE SCALE GENOMIC DNA]</scope>
    <source>
        <strain evidence="1 2">LMG 29247</strain>
    </source>
</reference>